<dbReference type="InterPro" id="IPR053922">
    <property type="entry name" value="MKRN2OS-like_N"/>
</dbReference>
<evidence type="ECO:0000259" key="2">
    <source>
        <dbReference type="Pfam" id="PF22795"/>
    </source>
</evidence>
<feature type="non-terminal residue" evidence="3">
    <location>
        <position position="210"/>
    </location>
</feature>
<keyword evidence="4" id="KW-1185">Reference proteome</keyword>
<dbReference type="AlphaFoldDB" id="A0A851UJS9"/>
<dbReference type="InterPro" id="IPR032016">
    <property type="entry name" value="MKRN2OS-like"/>
</dbReference>
<dbReference type="OrthoDB" id="10065749at2759"/>
<comment type="caution">
    <text evidence="3">The sequence shown here is derived from an EMBL/GenBank/DDBJ whole genome shotgun (WGS) entry which is preliminary data.</text>
</comment>
<evidence type="ECO:0000313" key="4">
    <source>
        <dbReference type="Proteomes" id="UP000623542"/>
    </source>
</evidence>
<feature type="domain" description="MKRN2 opposite strand protein-like N-terminal" evidence="2">
    <location>
        <begin position="4"/>
        <end position="30"/>
    </location>
</feature>
<accession>A0A851UJS9</accession>
<protein>
    <submittedName>
        <fullName evidence="3">MKROS protein</fullName>
    </submittedName>
</protein>
<sequence>TMALLRVRHCRALLYCRRVPPRCPACGADLRRAPLRSAPVRVRCPFRHGHAQPRAFLVRASDGSFLHGYDGHGDLHVGITSSKGVVYNYDQEGVHRAASGWEECISIPLVQPDMWELLQQWDELLEEFSLEEAWLPHRYHEQQHNCFTFALAFVNRLRQRRGKQPLSKGHFTERFLLPHTRQASRYLTLHQQLAHSDVYVVPLAEQEREG</sequence>
<feature type="domain" description="MKRN2 opposite strand protein-like C-terminal" evidence="1">
    <location>
        <begin position="39"/>
        <end position="193"/>
    </location>
</feature>
<dbReference type="EMBL" id="WBNG01000651">
    <property type="protein sequence ID" value="NXD27975.1"/>
    <property type="molecule type" value="Genomic_DNA"/>
</dbReference>
<proteinExistence type="predicted"/>
<reference evidence="3" key="1">
    <citation type="submission" date="2019-09" db="EMBL/GenBank/DDBJ databases">
        <title>Bird 10,000 Genomes (B10K) Project - Family phase.</title>
        <authorList>
            <person name="Zhang G."/>
        </authorList>
    </citation>
    <scope>NUCLEOTIDE SEQUENCE</scope>
    <source>
        <strain evidence="3">B10K-IZCAS-20218</strain>
        <tissue evidence="3">Blood</tissue>
    </source>
</reference>
<gene>
    <name evidence="3" type="primary">Mkrn2os</name>
    <name evidence="3" type="ORF">ELAFOR_R06951</name>
</gene>
<dbReference type="PANTHER" id="PTHR33963:SF2">
    <property type="entry name" value="MKRN2 OPPOSITE STRAND PROTEIN"/>
    <property type="match status" value="1"/>
</dbReference>
<evidence type="ECO:0000259" key="1">
    <source>
        <dbReference type="Pfam" id="PF16044"/>
    </source>
</evidence>
<evidence type="ECO:0000313" key="3">
    <source>
        <dbReference type="EMBL" id="NXD27975.1"/>
    </source>
</evidence>
<dbReference type="Pfam" id="PF22795">
    <property type="entry name" value="DUF4796_N"/>
    <property type="match status" value="1"/>
</dbReference>
<organism evidence="3 4">
    <name type="scientific">Elachura formosa</name>
    <name type="common">spotted wren-babbler</name>
    <dbReference type="NCBI Taxonomy" id="1463973"/>
    <lineage>
        <taxon>Eukaryota</taxon>
        <taxon>Metazoa</taxon>
        <taxon>Chordata</taxon>
        <taxon>Craniata</taxon>
        <taxon>Vertebrata</taxon>
        <taxon>Euteleostomi</taxon>
        <taxon>Archelosauria</taxon>
        <taxon>Archosauria</taxon>
        <taxon>Dinosauria</taxon>
        <taxon>Saurischia</taxon>
        <taxon>Theropoda</taxon>
        <taxon>Coelurosauria</taxon>
        <taxon>Aves</taxon>
        <taxon>Neognathae</taxon>
        <taxon>Neoaves</taxon>
        <taxon>Telluraves</taxon>
        <taxon>Australaves</taxon>
        <taxon>Passeriformes</taxon>
        <taxon>Elachuridae</taxon>
        <taxon>Elachura</taxon>
    </lineage>
</organism>
<dbReference type="Proteomes" id="UP000623542">
    <property type="component" value="Unassembled WGS sequence"/>
</dbReference>
<dbReference type="Pfam" id="PF16044">
    <property type="entry name" value="DUF4796_C"/>
    <property type="match status" value="1"/>
</dbReference>
<dbReference type="InterPro" id="IPR053921">
    <property type="entry name" value="MKRN2OS-like_C"/>
</dbReference>
<dbReference type="PANTHER" id="PTHR33963">
    <property type="entry name" value="MKRN2 OPPOSITE STRAND PROTEIN"/>
    <property type="match status" value="1"/>
</dbReference>
<name>A0A851UJS9_9PASS</name>
<feature type="non-terminal residue" evidence="3">
    <location>
        <position position="1"/>
    </location>
</feature>